<dbReference type="PANTHER" id="PTHR46797">
    <property type="entry name" value="HTH-TYPE TRANSCRIPTIONAL REGULATOR"/>
    <property type="match status" value="1"/>
</dbReference>
<dbReference type="InterPro" id="IPR001387">
    <property type="entry name" value="Cro/C1-type_HTH"/>
</dbReference>
<name>A0A0G0DDK2_9BACT</name>
<dbReference type="GO" id="GO:0005829">
    <property type="term" value="C:cytosol"/>
    <property type="evidence" value="ECO:0007669"/>
    <property type="project" value="TreeGrafter"/>
</dbReference>
<evidence type="ECO:0000256" key="1">
    <source>
        <dbReference type="ARBA" id="ARBA00023125"/>
    </source>
</evidence>
<dbReference type="Gene3D" id="1.10.260.40">
    <property type="entry name" value="lambda repressor-like DNA-binding domains"/>
    <property type="match status" value="1"/>
</dbReference>
<evidence type="ECO:0000313" key="4">
    <source>
        <dbReference type="Proteomes" id="UP000034536"/>
    </source>
</evidence>
<evidence type="ECO:0000259" key="2">
    <source>
        <dbReference type="PROSITE" id="PS50943"/>
    </source>
</evidence>
<protein>
    <submittedName>
        <fullName evidence="3">Transcriptional regulator</fullName>
    </submittedName>
</protein>
<dbReference type="InterPro" id="IPR010982">
    <property type="entry name" value="Lambda_DNA-bd_dom_sf"/>
</dbReference>
<dbReference type="AlphaFoldDB" id="A0A0G0DDK2"/>
<dbReference type="SUPFAM" id="SSF47413">
    <property type="entry name" value="lambda repressor-like DNA-binding domains"/>
    <property type="match status" value="1"/>
</dbReference>
<dbReference type="InterPro" id="IPR050807">
    <property type="entry name" value="TransReg_Diox_bact_type"/>
</dbReference>
<dbReference type="SMART" id="SM00530">
    <property type="entry name" value="HTH_XRE"/>
    <property type="match status" value="1"/>
</dbReference>
<dbReference type="EMBL" id="LBQX01000015">
    <property type="protein sequence ID" value="KKP86746.1"/>
    <property type="molecule type" value="Genomic_DNA"/>
</dbReference>
<organism evidence="3 4">
    <name type="scientific">Candidatus Roizmanbacteria bacterium GW2011_GWA2_35_8</name>
    <dbReference type="NCBI Taxonomy" id="1618479"/>
    <lineage>
        <taxon>Bacteria</taxon>
        <taxon>Candidatus Roizmaniibacteriota</taxon>
    </lineage>
</organism>
<proteinExistence type="predicted"/>
<dbReference type="PROSITE" id="PS50943">
    <property type="entry name" value="HTH_CROC1"/>
    <property type="match status" value="1"/>
</dbReference>
<feature type="domain" description="HTH cro/C1-type" evidence="2">
    <location>
        <begin position="14"/>
        <end position="68"/>
    </location>
</feature>
<dbReference type="GO" id="GO:0003700">
    <property type="term" value="F:DNA-binding transcription factor activity"/>
    <property type="evidence" value="ECO:0007669"/>
    <property type="project" value="TreeGrafter"/>
</dbReference>
<dbReference type="GO" id="GO:0003677">
    <property type="term" value="F:DNA binding"/>
    <property type="evidence" value="ECO:0007669"/>
    <property type="project" value="UniProtKB-KW"/>
</dbReference>
<dbReference type="Pfam" id="PF01381">
    <property type="entry name" value="HTH_3"/>
    <property type="match status" value="1"/>
</dbReference>
<keyword evidence="1" id="KW-0238">DNA-binding</keyword>
<dbReference type="CDD" id="cd00093">
    <property type="entry name" value="HTH_XRE"/>
    <property type="match status" value="1"/>
</dbReference>
<evidence type="ECO:0000313" key="3">
    <source>
        <dbReference type="EMBL" id="KKP86746.1"/>
    </source>
</evidence>
<accession>A0A0G0DDK2</accession>
<dbReference type="Proteomes" id="UP000034536">
    <property type="component" value="Unassembled WGS sequence"/>
</dbReference>
<gene>
    <name evidence="3" type="ORF">UR89_C0015G0009</name>
</gene>
<comment type="caution">
    <text evidence="3">The sequence shown here is derived from an EMBL/GenBank/DDBJ whole genome shotgun (WGS) entry which is preliminary data.</text>
</comment>
<dbReference type="PANTHER" id="PTHR46797:SF1">
    <property type="entry name" value="METHYLPHOSPHONATE SYNTHASE"/>
    <property type="match status" value="1"/>
</dbReference>
<sequence>MKYKYISGRLGKEISKIRKEKSLSQDDLALDCYIDRSNLAEIEEGKANPSLKVLCKIAEGLNIKLWQLLVTA</sequence>
<reference evidence="3 4" key="1">
    <citation type="journal article" date="2015" name="Nature">
        <title>rRNA introns, odd ribosomes, and small enigmatic genomes across a large radiation of phyla.</title>
        <authorList>
            <person name="Brown C.T."/>
            <person name="Hug L.A."/>
            <person name="Thomas B.C."/>
            <person name="Sharon I."/>
            <person name="Castelle C.J."/>
            <person name="Singh A."/>
            <person name="Wilkins M.J."/>
            <person name="Williams K.H."/>
            <person name="Banfield J.F."/>
        </authorList>
    </citation>
    <scope>NUCLEOTIDE SEQUENCE [LARGE SCALE GENOMIC DNA]</scope>
</reference>